<evidence type="ECO:0000313" key="1">
    <source>
        <dbReference type="EMBL" id="AKO66383.1"/>
    </source>
</evidence>
<accession>A0A0H4J3R6</accession>
<dbReference type="Gene3D" id="1.10.510.10">
    <property type="entry name" value="Transferase(Phosphotransferase) domain 1"/>
    <property type="match status" value="1"/>
</dbReference>
<dbReference type="OrthoDB" id="8534453at2"/>
<dbReference type="Proteomes" id="UP000066549">
    <property type="component" value="Chromosome"/>
</dbReference>
<dbReference type="SUPFAM" id="SSF56112">
    <property type="entry name" value="Protein kinase-like (PK-like)"/>
    <property type="match status" value="1"/>
</dbReference>
<dbReference type="InterPro" id="IPR011009">
    <property type="entry name" value="Kinase-like_dom_sf"/>
</dbReference>
<gene>
    <name evidence="1" type="ORF">VI33_06970</name>
</gene>
<dbReference type="AlphaFoldDB" id="A0A0H4J3R6"/>
<dbReference type="EMBL" id="CP011002">
    <property type="protein sequence ID" value="AKO66383.1"/>
    <property type="molecule type" value="Genomic_DNA"/>
</dbReference>
<keyword evidence="2" id="KW-1185">Reference proteome</keyword>
<protein>
    <recommendedName>
        <fullName evidence="3">Toluene tolerance protein</fullName>
    </recommendedName>
</protein>
<evidence type="ECO:0000313" key="2">
    <source>
        <dbReference type="Proteomes" id="UP000066549"/>
    </source>
</evidence>
<organism evidence="1 2">
    <name type="scientific">Methylophilales bacterium MBRS-H7</name>
    <dbReference type="NCBI Taxonomy" id="1623450"/>
    <lineage>
        <taxon>Bacteria</taxon>
        <taxon>Pseudomonadati</taxon>
        <taxon>Pseudomonadota</taxon>
        <taxon>Betaproteobacteria</taxon>
        <taxon>Nitrosomonadales</taxon>
        <taxon>OM43 clade</taxon>
    </lineage>
</organism>
<evidence type="ECO:0008006" key="3">
    <source>
        <dbReference type="Google" id="ProtNLM"/>
    </source>
</evidence>
<proteinExistence type="predicted"/>
<sequence length="237" mass="28487">MKKIFFKNDAEFNKFVEKADDLGHRKTFHKKNKIIKIFNVRGYISSGFFNTYASRIIKNSIRLKEHEIPSIEITNEIAFQYNNRLSGVSYKYIPGKTYRDLGNKITKEMITDLAKYISIVHKKGIYFRAMHLGNILLHNKKLFLIDIAKIHFYPWSLFIFTRARAFRRMIKYKDDIKYFGLINYKNLINEYMNISQFNSFERFRFQLYLTIFSKIKYKYFKKTLGATILLVVLLWLI</sequence>
<reference evidence="1 2" key="1">
    <citation type="submission" date="2015-03" db="EMBL/GenBank/DDBJ databases">
        <title>Comparative analysis of the OM43 clade including a novel species from Red Sea uncovers genomic and metabolic diversity among marine methylotrophs.</title>
        <authorList>
            <person name="Jimenez-Infante F."/>
            <person name="Ngugi D.K."/>
            <person name="Vinu M."/>
            <person name="Alam I."/>
            <person name="Kamau A."/>
            <person name="Blom J."/>
            <person name="Bajic V.B."/>
            <person name="Stingl U."/>
        </authorList>
    </citation>
    <scope>NUCLEOTIDE SEQUENCE [LARGE SCALE GENOMIC DNA]</scope>
    <source>
        <strain evidence="1 2">MBRSH7</strain>
    </source>
</reference>
<name>A0A0H4J3R6_9PROT</name>